<sequence length="41" mass="4383">MLSIDRLGQLNFAKKRSLKVAYATGSSLAAGVVVYPNDAEQ</sequence>
<dbReference type="STRING" id="2518989.IMCC3088_2731"/>
<comment type="caution">
    <text evidence="1">The sequence shown here is derived from an EMBL/GenBank/DDBJ whole genome shotgun (WGS) entry which is preliminary data.</text>
</comment>
<organism evidence="1 2">
    <name type="scientific">Aequoribacter fuscus</name>
    <dbReference type="NCBI Taxonomy" id="2518989"/>
    <lineage>
        <taxon>Bacteria</taxon>
        <taxon>Pseudomonadati</taxon>
        <taxon>Pseudomonadota</taxon>
        <taxon>Gammaproteobacteria</taxon>
        <taxon>Cellvibrionales</taxon>
        <taxon>Halieaceae</taxon>
        <taxon>Aequoribacter</taxon>
    </lineage>
</organism>
<evidence type="ECO:0000313" key="1">
    <source>
        <dbReference type="EMBL" id="EGG28645.1"/>
    </source>
</evidence>
<gene>
    <name evidence="1" type="ORF">IMCC3088_2731</name>
</gene>
<dbReference type="EMBL" id="AEIG01000090">
    <property type="protein sequence ID" value="EGG28645.1"/>
    <property type="molecule type" value="Genomic_DNA"/>
</dbReference>
<accession>F3L4V3</accession>
<reference evidence="1 2" key="1">
    <citation type="journal article" date="2011" name="J. Bacteriol.">
        <title>Genome sequence of strain IMCC3088, a proteorhodopsin-containing marine bacterium belonging to the OM60/NOR5 clade.</title>
        <authorList>
            <person name="Jang Y."/>
            <person name="Oh H.M."/>
            <person name="Kang I."/>
            <person name="Lee K."/>
            <person name="Yang S.J."/>
            <person name="Cho J.C."/>
        </authorList>
    </citation>
    <scope>NUCLEOTIDE SEQUENCE [LARGE SCALE GENOMIC DNA]</scope>
    <source>
        <strain evidence="1 2">IMCC3088</strain>
    </source>
</reference>
<evidence type="ECO:0000313" key="2">
    <source>
        <dbReference type="Proteomes" id="UP000005615"/>
    </source>
</evidence>
<keyword evidence="2" id="KW-1185">Reference proteome</keyword>
<dbReference type="AlphaFoldDB" id="F3L4V3"/>
<proteinExistence type="predicted"/>
<dbReference type="Proteomes" id="UP000005615">
    <property type="component" value="Unassembled WGS sequence"/>
</dbReference>
<protein>
    <submittedName>
        <fullName evidence="1">Uncharacterized protein</fullName>
    </submittedName>
</protein>
<name>F3L4V3_9GAMM</name>